<reference evidence="2 3" key="1">
    <citation type="submission" date="2019-03" db="EMBL/GenBank/DDBJ databases">
        <title>First draft genome of Liparis tanakae, snailfish: a comprehensive survey of snailfish specific genes.</title>
        <authorList>
            <person name="Kim W."/>
            <person name="Song I."/>
            <person name="Jeong J.-H."/>
            <person name="Kim D."/>
            <person name="Kim S."/>
            <person name="Ryu S."/>
            <person name="Song J.Y."/>
            <person name="Lee S.K."/>
        </authorList>
    </citation>
    <scope>NUCLEOTIDE SEQUENCE [LARGE SCALE GENOMIC DNA]</scope>
    <source>
        <tissue evidence="2">Muscle</tissue>
    </source>
</reference>
<organism evidence="2 3">
    <name type="scientific">Liparis tanakae</name>
    <name type="common">Tanaka's snailfish</name>
    <dbReference type="NCBI Taxonomy" id="230148"/>
    <lineage>
        <taxon>Eukaryota</taxon>
        <taxon>Metazoa</taxon>
        <taxon>Chordata</taxon>
        <taxon>Craniata</taxon>
        <taxon>Vertebrata</taxon>
        <taxon>Euteleostomi</taxon>
        <taxon>Actinopterygii</taxon>
        <taxon>Neopterygii</taxon>
        <taxon>Teleostei</taxon>
        <taxon>Neoteleostei</taxon>
        <taxon>Acanthomorphata</taxon>
        <taxon>Eupercaria</taxon>
        <taxon>Perciformes</taxon>
        <taxon>Cottioidei</taxon>
        <taxon>Cottales</taxon>
        <taxon>Liparidae</taxon>
        <taxon>Liparis</taxon>
    </lineage>
</organism>
<sequence>MKTQDVELVPSLWRRSSIWWRGGKSPVRSWRSDGEPVKRRFSSKAETAGASHESTAAGLEPAAPVGSAVLLVLSSVLSQSRPAARGMEPL</sequence>
<evidence type="ECO:0000313" key="3">
    <source>
        <dbReference type="Proteomes" id="UP000314294"/>
    </source>
</evidence>
<dbReference type="AlphaFoldDB" id="A0A4Z2GKH8"/>
<evidence type="ECO:0000256" key="1">
    <source>
        <dbReference type="SAM" id="MobiDB-lite"/>
    </source>
</evidence>
<accession>A0A4Z2GKH8</accession>
<protein>
    <submittedName>
        <fullName evidence="2">Uncharacterized protein</fullName>
    </submittedName>
</protein>
<feature type="region of interest" description="Disordered" evidence="1">
    <location>
        <begin position="24"/>
        <end position="59"/>
    </location>
</feature>
<gene>
    <name evidence="2" type="ORF">EYF80_036097</name>
</gene>
<keyword evidence="3" id="KW-1185">Reference proteome</keyword>
<comment type="caution">
    <text evidence="2">The sequence shown here is derived from an EMBL/GenBank/DDBJ whole genome shotgun (WGS) entry which is preliminary data.</text>
</comment>
<proteinExistence type="predicted"/>
<dbReference type="Proteomes" id="UP000314294">
    <property type="component" value="Unassembled WGS sequence"/>
</dbReference>
<evidence type="ECO:0000313" key="2">
    <source>
        <dbReference type="EMBL" id="TNN53691.1"/>
    </source>
</evidence>
<name>A0A4Z2GKH8_9TELE</name>
<dbReference type="EMBL" id="SRLO01000508">
    <property type="protein sequence ID" value="TNN53691.1"/>
    <property type="molecule type" value="Genomic_DNA"/>
</dbReference>